<dbReference type="GO" id="GO:0032259">
    <property type="term" value="P:methylation"/>
    <property type="evidence" value="ECO:0007669"/>
    <property type="project" value="UniProtKB-KW"/>
</dbReference>
<name>A0A955RIG0_9BACT</name>
<dbReference type="GO" id="GO:0008170">
    <property type="term" value="F:N-methyltransferase activity"/>
    <property type="evidence" value="ECO:0007669"/>
    <property type="project" value="InterPro"/>
</dbReference>
<reference evidence="6" key="2">
    <citation type="journal article" date="2021" name="Microbiome">
        <title>Successional dynamics and alternative stable states in a saline activated sludge microbial community over 9 years.</title>
        <authorList>
            <person name="Wang Y."/>
            <person name="Ye J."/>
            <person name="Ju F."/>
            <person name="Liu L."/>
            <person name="Boyd J.A."/>
            <person name="Deng Y."/>
            <person name="Parks D.H."/>
            <person name="Jiang X."/>
            <person name="Yin X."/>
            <person name="Woodcroft B.J."/>
            <person name="Tyson G.W."/>
            <person name="Hugenholtz P."/>
            <person name="Polz M.F."/>
            <person name="Zhang T."/>
        </authorList>
    </citation>
    <scope>NUCLEOTIDE SEQUENCE</scope>
    <source>
        <strain evidence="6">HKST-UBA10</strain>
    </source>
</reference>
<evidence type="ECO:0000256" key="4">
    <source>
        <dbReference type="SAM" id="MobiDB-lite"/>
    </source>
</evidence>
<accession>A0A955RIG0</accession>
<evidence type="ECO:0000256" key="2">
    <source>
        <dbReference type="ARBA" id="ARBA00022603"/>
    </source>
</evidence>
<comment type="caution">
    <text evidence="6">The sequence shown here is derived from an EMBL/GenBank/DDBJ whole genome shotgun (WGS) entry which is preliminary data.</text>
</comment>
<feature type="domain" description="DNA methylase N-4/N-6" evidence="5">
    <location>
        <begin position="4"/>
        <end position="334"/>
    </location>
</feature>
<gene>
    <name evidence="6" type="ORF">KC660_04870</name>
</gene>
<dbReference type="EMBL" id="JAGQLG010000219">
    <property type="protein sequence ID" value="MCA9382707.1"/>
    <property type="molecule type" value="Genomic_DNA"/>
</dbReference>
<keyword evidence="3" id="KW-0808">Transferase</keyword>
<feature type="region of interest" description="Disordered" evidence="4">
    <location>
        <begin position="111"/>
        <end position="152"/>
    </location>
</feature>
<feature type="non-terminal residue" evidence="6">
    <location>
        <position position="1"/>
    </location>
</feature>
<dbReference type="InterPro" id="IPR029063">
    <property type="entry name" value="SAM-dependent_MTases_sf"/>
</dbReference>
<protein>
    <submittedName>
        <fullName evidence="6">Site-specific DNA-methyltransferase</fullName>
    </submittedName>
</protein>
<dbReference type="InterPro" id="IPR002941">
    <property type="entry name" value="DNA_methylase_N4/N6"/>
</dbReference>
<dbReference type="AlphaFoldDB" id="A0A955RIG0"/>
<dbReference type="Pfam" id="PF01555">
    <property type="entry name" value="N6_N4_Mtase"/>
    <property type="match status" value="1"/>
</dbReference>
<dbReference type="InterPro" id="IPR001091">
    <property type="entry name" value="RM_Methyltransferase"/>
</dbReference>
<evidence type="ECO:0000259" key="5">
    <source>
        <dbReference type="Pfam" id="PF01555"/>
    </source>
</evidence>
<feature type="compositionally biased region" description="Basic and acidic residues" evidence="4">
    <location>
        <begin position="118"/>
        <end position="152"/>
    </location>
</feature>
<dbReference type="PRINTS" id="PR00508">
    <property type="entry name" value="S21N4MTFRASE"/>
</dbReference>
<comment type="similarity">
    <text evidence="1">Belongs to the N(4)/N(6)-methyltransferase family.</text>
</comment>
<evidence type="ECO:0000313" key="6">
    <source>
        <dbReference type="EMBL" id="MCA9382707.1"/>
    </source>
</evidence>
<dbReference type="Proteomes" id="UP000782843">
    <property type="component" value="Unassembled WGS sequence"/>
</dbReference>
<reference evidence="6" key="1">
    <citation type="submission" date="2020-04" db="EMBL/GenBank/DDBJ databases">
        <authorList>
            <person name="Zhang T."/>
        </authorList>
    </citation>
    <scope>NUCLEOTIDE SEQUENCE</scope>
    <source>
        <strain evidence="6">HKST-UBA10</strain>
    </source>
</reference>
<proteinExistence type="inferred from homology"/>
<organism evidence="6 7">
    <name type="scientific">Candidatus Dojkabacteria bacterium</name>
    <dbReference type="NCBI Taxonomy" id="2099670"/>
    <lineage>
        <taxon>Bacteria</taxon>
        <taxon>Candidatus Dojkabacteria</taxon>
    </lineage>
</organism>
<evidence type="ECO:0000256" key="1">
    <source>
        <dbReference type="ARBA" id="ARBA00006594"/>
    </source>
</evidence>
<dbReference type="GO" id="GO:0003677">
    <property type="term" value="F:DNA binding"/>
    <property type="evidence" value="ECO:0007669"/>
    <property type="project" value="InterPro"/>
</dbReference>
<sequence>SKGIDSIYIDPPYNTDSSEICYKNGYKTSSWNSLIDDRIRIAMPLLINDGIFCVTIDDEQQKELASIVEKHFGKNKVLGTISIRINPSGRITLNGFAQSHEYAIFAGNSDSSKVSKLPRTEAQKERFNKQDEKGTYEQRNFRREGSSSERTSRPKRYFPLYVKGEEFRIPKLKWVDENRSYDVLEDPSSEEEVLYPIDSNGNERVWRWGIERIKKEISEIYPKRNGNNELQIYYKYRPNREGVLPNTLWLDKKYSATEYGTALLKALFSSRNEFSFPKSIYAVEDCVKISSSNSNGIFLDYFAGSGTTGHAVINLNREDGGNRKYVLVEMGEYFDSVTKPRIQKVVYSNNWKNGKPQDNEGVSQIVKYLKLESYEDTLNNLVFNQTENQQSLLSSNSDLKEDYFLRYMLDVETRESSSLLNIDELKEPFNYSLLITSDNEQKRQKIDVTETFNYLIGLHINKRFKKGDCLIYTGTQHQTHKKIVVIWRNVEKTSDKDIQAIINSLESENDIVFVNGQTIASSKQCEVLQLESEFKRRMFN</sequence>
<keyword evidence="2" id="KW-0489">Methyltransferase</keyword>
<dbReference type="SUPFAM" id="SSF53335">
    <property type="entry name" value="S-adenosyl-L-methionine-dependent methyltransferases"/>
    <property type="match status" value="1"/>
</dbReference>
<evidence type="ECO:0000313" key="7">
    <source>
        <dbReference type="Proteomes" id="UP000782843"/>
    </source>
</evidence>
<evidence type="ECO:0000256" key="3">
    <source>
        <dbReference type="ARBA" id="ARBA00022679"/>
    </source>
</evidence>
<dbReference type="InterPro" id="IPR002052">
    <property type="entry name" value="DNA_methylase_N6_adenine_CS"/>
</dbReference>
<dbReference type="PROSITE" id="PS00092">
    <property type="entry name" value="N6_MTASE"/>
    <property type="match status" value="1"/>
</dbReference>
<dbReference type="Gene3D" id="3.40.50.150">
    <property type="entry name" value="Vaccinia Virus protein VP39"/>
    <property type="match status" value="1"/>
</dbReference>